<gene>
    <name evidence="1" type="ORF">E2C01_051436</name>
</gene>
<dbReference type="AlphaFoldDB" id="A0A5B7GIQ2"/>
<proteinExistence type="predicted"/>
<protein>
    <submittedName>
        <fullName evidence="1">Uncharacterized protein</fullName>
    </submittedName>
</protein>
<dbReference type="EMBL" id="VSRR010014798">
    <property type="protein sequence ID" value="MPC57456.1"/>
    <property type="molecule type" value="Genomic_DNA"/>
</dbReference>
<evidence type="ECO:0000313" key="1">
    <source>
        <dbReference type="EMBL" id="MPC57456.1"/>
    </source>
</evidence>
<accession>A0A5B7GIQ2</accession>
<dbReference type="Proteomes" id="UP000324222">
    <property type="component" value="Unassembled WGS sequence"/>
</dbReference>
<organism evidence="1 2">
    <name type="scientific">Portunus trituberculatus</name>
    <name type="common">Swimming crab</name>
    <name type="synonym">Neptunus trituberculatus</name>
    <dbReference type="NCBI Taxonomy" id="210409"/>
    <lineage>
        <taxon>Eukaryota</taxon>
        <taxon>Metazoa</taxon>
        <taxon>Ecdysozoa</taxon>
        <taxon>Arthropoda</taxon>
        <taxon>Crustacea</taxon>
        <taxon>Multicrustacea</taxon>
        <taxon>Malacostraca</taxon>
        <taxon>Eumalacostraca</taxon>
        <taxon>Eucarida</taxon>
        <taxon>Decapoda</taxon>
        <taxon>Pleocyemata</taxon>
        <taxon>Brachyura</taxon>
        <taxon>Eubrachyura</taxon>
        <taxon>Portunoidea</taxon>
        <taxon>Portunidae</taxon>
        <taxon>Portuninae</taxon>
        <taxon>Portunus</taxon>
    </lineage>
</organism>
<keyword evidence="2" id="KW-1185">Reference proteome</keyword>
<evidence type="ECO:0000313" key="2">
    <source>
        <dbReference type="Proteomes" id="UP000324222"/>
    </source>
</evidence>
<comment type="caution">
    <text evidence="1">The sequence shown here is derived from an EMBL/GenBank/DDBJ whole genome shotgun (WGS) entry which is preliminary data.</text>
</comment>
<sequence>MEGPDPLLDEPFNAGCHPRGIKWVHCDALWWKAADVVETKLCHLVCTSSTCNTSFQGCCVTHCPNILRAESGIGLDDFGVRGEVVGEGDHRMERCVLRSIGGM</sequence>
<reference evidence="1 2" key="1">
    <citation type="submission" date="2019-05" db="EMBL/GenBank/DDBJ databases">
        <title>Another draft genome of Portunus trituberculatus and its Hox gene families provides insights of decapod evolution.</title>
        <authorList>
            <person name="Jeong J.-H."/>
            <person name="Song I."/>
            <person name="Kim S."/>
            <person name="Choi T."/>
            <person name="Kim D."/>
            <person name="Ryu S."/>
            <person name="Kim W."/>
        </authorList>
    </citation>
    <scope>NUCLEOTIDE SEQUENCE [LARGE SCALE GENOMIC DNA]</scope>
    <source>
        <tissue evidence="1">Muscle</tissue>
    </source>
</reference>
<name>A0A5B7GIQ2_PORTR</name>